<dbReference type="SUPFAM" id="SSF88723">
    <property type="entry name" value="PIN domain-like"/>
    <property type="match status" value="1"/>
</dbReference>
<dbReference type="EMBL" id="JALLPB020000253">
    <property type="protein sequence ID" value="KAL3811556.1"/>
    <property type="molecule type" value="Genomic_DNA"/>
</dbReference>
<dbReference type="Pfam" id="PF13638">
    <property type="entry name" value="PIN_4"/>
    <property type="match status" value="1"/>
</dbReference>
<gene>
    <name evidence="3" type="ORF">ACHAXA_009685</name>
</gene>
<keyword evidence="4" id="KW-1185">Reference proteome</keyword>
<proteinExistence type="predicted"/>
<dbReference type="InterPro" id="IPR002716">
    <property type="entry name" value="PIN_dom"/>
</dbReference>
<feature type="region of interest" description="Disordered" evidence="1">
    <location>
        <begin position="33"/>
        <end position="92"/>
    </location>
</feature>
<evidence type="ECO:0000313" key="4">
    <source>
        <dbReference type="Proteomes" id="UP001530377"/>
    </source>
</evidence>
<dbReference type="AlphaFoldDB" id="A0ABD3RLU7"/>
<accession>A0ABD3RLU7</accession>
<organism evidence="3 4">
    <name type="scientific">Cyclostephanos tholiformis</name>
    <dbReference type="NCBI Taxonomy" id="382380"/>
    <lineage>
        <taxon>Eukaryota</taxon>
        <taxon>Sar</taxon>
        <taxon>Stramenopiles</taxon>
        <taxon>Ochrophyta</taxon>
        <taxon>Bacillariophyta</taxon>
        <taxon>Coscinodiscophyceae</taxon>
        <taxon>Thalassiosirophycidae</taxon>
        <taxon>Stephanodiscales</taxon>
        <taxon>Stephanodiscaceae</taxon>
        <taxon>Cyclostephanos</taxon>
    </lineage>
</organism>
<dbReference type="Proteomes" id="UP001530377">
    <property type="component" value="Unassembled WGS sequence"/>
</dbReference>
<dbReference type="PANTHER" id="PTHR16161">
    <property type="entry name" value="TRANSCRIPTIONAL PROTEIN SWT1"/>
    <property type="match status" value="1"/>
</dbReference>
<dbReference type="PANTHER" id="PTHR16161:SF0">
    <property type="entry name" value="TRANSCRIPTIONAL PROTEIN SWT1"/>
    <property type="match status" value="1"/>
</dbReference>
<dbReference type="InterPro" id="IPR052626">
    <property type="entry name" value="SWT1_Regulator"/>
</dbReference>
<evidence type="ECO:0000259" key="2">
    <source>
        <dbReference type="Pfam" id="PF13638"/>
    </source>
</evidence>
<feature type="domain" description="PIN" evidence="2">
    <location>
        <begin position="217"/>
        <end position="374"/>
    </location>
</feature>
<feature type="region of interest" description="Disordered" evidence="1">
    <location>
        <begin position="137"/>
        <end position="164"/>
    </location>
</feature>
<feature type="compositionally biased region" description="Basic and acidic residues" evidence="1">
    <location>
        <begin position="145"/>
        <end position="159"/>
    </location>
</feature>
<dbReference type="Gene3D" id="3.40.50.1010">
    <property type="entry name" value="5'-nuclease"/>
    <property type="match status" value="1"/>
</dbReference>
<protein>
    <recommendedName>
        <fullName evidence="2">PIN domain-containing protein</fullName>
    </recommendedName>
</protein>
<sequence length="405" mass="44771">MAKESTLQPDITENELLQSFFDDVEKLSIHHDASAADGGIENEGKGDSIIYSDGSDDGDGDHHPNNTIVWVEKAKKKPPSNAGSTSKQCKEKRREMIANADVNRGGWSEFKKINHSSNNDCGGNEGKGPMISFQIASSVKNRKKNQSDKATGEKEKQMDQESDNQLVGRHGNLCSERTSYHHWRNVDDDTGHTCPIWTLIIDTCCLIENDGTDVKNLILLALNASDARTKAQRNQQNSALMTTIVDEPIHIVIPNKVWSELEFQSKSKSPETNIAYAARRAIRMLRDELESQGTINGGVLRSQSLLEARAGAAKFLLKDTKSTNDDHILVCAMMESERYENDSSASCTVAGGVVVVTLDGNLACKAISNGLKVYSPTEFHVYYRKRMSSLRERALGRLAESALRR</sequence>
<evidence type="ECO:0000313" key="3">
    <source>
        <dbReference type="EMBL" id="KAL3811556.1"/>
    </source>
</evidence>
<reference evidence="3 4" key="1">
    <citation type="submission" date="2024-10" db="EMBL/GenBank/DDBJ databases">
        <title>Updated reference genomes for cyclostephanoid diatoms.</title>
        <authorList>
            <person name="Roberts W.R."/>
            <person name="Alverson A.J."/>
        </authorList>
    </citation>
    <scope>NUCLEOTIDE SEQUENCE [LARGE SCALE GENOMIC DNA]</scope>
    <source>
        <strain evidence="3 4">AJA228-03</strain>
    </source>
</reference>
<evidence type="ECO:0000256" key="1">
    <source>
        <dbReference type="SAM" id="MobiDB-lite"/>
    </source>
</evidence>
<name>A0ABD3RLU7_9STRA</name>
<dbReference type="InterPro" id="IPR029060">
    <property type="entry name" value="PIN-like_dom_sf"/>
</dbReference>
<comment type="caution">
    <text evidence="3">The sequence shown here is derived from an EMBL/GenBank/DDBJ whole genome shotgun (WGS) entry which is preliminary data.</text>
</comment>